<dbReference type="InParanoid" id="A0A1E7EWN0"/>
<evidence type="ECO:0000256" key="1">
    <source>
        <dbReference type="SAM" id="MobiDB-lite"/>
    </source>
</evidence>
<feature type="compositionally biased region" description="Polar residues" evidence="1">
    <location>
        <begin position="150"/>
        <end position="159"/>
    </location>
</feature>
<dbReference type="KEGG" id="fcy:FRACYDRAFT_247542"/>
<organism evidence="2 3">
    <name type="scientific">Fragilariopsis cylindrus CCMP1102</name>
    <dbReference type="NCBI Taxonomy" id="635003"/>
    <lineage>
        <taxon>Eukaryota</taxon>
        <taxon>Sar</taxon>
        <taxon>Stramenopiles</taxon>
        <taxon>Ochrophyta</taxon>
        <taxon>Bacillariophyta</taxon>
        <taxon>Bacillariophyceae</taxon>
        <taxon>Bacillariophycidae</taxon>
        <taxon>Bacillariales</taxon>
        <taxon>Bacillariaceae</taxon>
        <taxon>Fragilariopsis</taxon>
    </lineage>
</organism>
<feature type="region of interest" description="Disordered" evidence="1">
    <location>
        <begin position="1"/>
        <end position="25"/>
    </location>
</feature>
<name>A0A1E7EWN0_9STRA</name>
<feature type="region of interest" description="Disordered" evidence="1">
    <location>
        <begin position="95"/>
        <end position="177"/>
    </location>
</feature>
<sequence>MCVNTYTHRKNTTSRASTESRNEDNRSKILVGITGKGAPCKFCVGLKKPCNKNHKRYVYVDDGNDNDGPFEVAITNEGKQCKICLRNFGRDQCQHHRHHKKGRQYVTKKEEMADENAGSNKDSSSDKIKTRCTVDTDEKVPPVISLSPAEDSTTAEGCTQQQQQEEEEQQDGDLNPS</sequence>
<gene>
    <name evidence="2" type="ORF">FRACYDRAFT_247542</name>
</gene>
<proteinExistence type="predicted"/>
<feature type="compositionally biased region" description="Basic and acidic residues" evidence="1">
    <location>
        <begin position="123"/>
        <end position="140"/>
    </location>
</feature>
<evidence type="ECO:0000313" key="2">
    <source>
        <dbReference type="EMBL" id="OEU10440.1"/>
    </source>
</evidence>
<dbReference type="EMBL" id="KV784372">
    <property type="protein sequence ID" value="OEU10440.1"/>
    <property type="molecule type" value="Genomic_DNA"/>
</dbReference>
<dbReference type="Proteomes" id="UP000095751">
    <property type="component" value="Unassembled WGS sequence"/>
</dbReference>
<accession>A0A1E7EWN0</accession>
<reference evidence="2 3" key="1">
    <citation type="submission" date="2016-09" db="EMBL/GenBank/DDBJ databases">
        <title>Extensive genetic diversity and differential bi-allelic expression allows diatom success in the polar Southern Ocean.</title>
        <authorList>
            <consortium name="DOE Joint Genome Institute"/>
            <person name="Mock T."/>
            <person name="Otillar R.P."/>
            <person name="Strauss J."/>
            <person name="Dupont C."/>
            <person name="Frickenhaus S."/>
            <person name="Maumus F."/>
            <person name="Mcmullan M."/>
            <person name="Sanges R."/>
            <person name="Schmutz J."/>
            <person name="Toseland A."/>
            <person name="Valas R."/>
            <person name="Veluchamy A."/>
            <person name="Ward B.J."/>
            <person name="Allen A."/>
            <person name="Barry K."/>
            <person name="Falciatore A."/>
            <person name="Ferrante M."/>
            <person name="Fortunato A.E."/>
            <person name="Gloeckner G."/>
            <person name="Gruber A."/>
            <person name="Hipkin R."/>
            <person name="Janech M."/>
            <person name="Kroth P."/>
            <person name="Leese F."/>
            <person name="Lindquist E."/>
            <person name="Lyon B.R."/>
            <person name="Martin J."/>
            <person name="Mayer C."/>
            <person name="Parker M."/>
            <person name="Quesneville H."/>
            <person name="Raymond J."/>
            <person name="Uhlig C."/>
            <person name="Valentin K.U."/>
            <person name="Worden A.Z."/>
            <person name="Armbrust E.V."/>
            <person name="Bowler C."/>
            <person name="Green B."/>
            <person name="Moulton V."/>
            <person name="Van Oosterhout C."/>
            <person name="Grigoriev I."/>
        </authorList>
    </citation>
    <scope>NUCLEOTIDE SEQUENCE [LARGE SCALE GENOMIC DNA]</scope>
    <source>
        <strain evidence="2 3">CCMP1102</strain>
    </source>
</reference>
<keyword evidence="3" id="KW-1185">Reference proteome</keyword>
<evidence type="ECO:0000313" key="3">
    <source>
        <dbReference type="Proteomes" id="UP000095751"/>
    </source>
</evidence>
<protein>
    <submittedName>
        <fullName evidence="2">Uncharacterized protein</fullName>
    </submittedName>
</protein>
<dbReference type="AlphaFoldDB" id="A0A1E7EWN0"/>